<dbReference type="Proteomes" id="UP000324800">
    <property type="component" value="Unassembled WGS sequence"/>
</dbReference>
<dbReference type="AlphaFoldDB" id="A0A5J4VF27"/>
<proteinExistence type="predicted"/>
<organism evidence="2 3">
    <name type="scientific">Streblomastix strix</name>
    <dbReference type="NCBI Taxonomy" id="222440"/>
    <lineage>
        <taxon>Eukaryota</taxon>
        <taxon>Metamonada</taxon>
        <taxon>Preaxostyla</taxon>
        <taxon>Oxymonadida</taxon>
        <taxon>Streblomastigidae</taxon>
        <taxon>Streblomastix</taxon>
    </lineage>
</organism>
<sequence>MNYPGPPGRAPDQQHAKLRSILPNSRRQRIAPLTQTYSQSQTTPSMNQNQSSILNVNFMKIISNPFSVPQRIQHQQNAGDAAQVHHAPKETFPTNGNVKKVESSTDSIVSSLIRVAGTKSINIQTAPSTQLQGNSIHELKIEKKEDKIPIRSIAISTNSSVVANQNQSEDQQR</sequence>
<evidence type="ECO:0000313" key="2">
    <source>
        <dbReference type="EMBL" id="KAA6381102.1"/>
    </source>
</evidence>
<evidence type="ECO:0000256" key="1">
    <source>
        <dbReference type="SAM" id="MobiDB-lite"/>
    </source>
</evidence>
<gene>
    <name evidence="2" type="ORF">EZS28_023370</name>
</gene>
<name>A0A5J4VF27_9EUKA</name>
<comment type="caution">
    <text evidence="2">The sequence shown here is derived from an EMBL/GenBank/DDBJ whole genome shotgun (WGS) entry which is preliminary data.</text>
</comment>
<reference evidence="2 3" key="1">
    <citation type="submission" date="2019-03" db="EMBL/GenBank/DDBJ databases">
        <title>Single cell metagenomics reveals metabolic interactions within the superorganism composed of flagellate Streblomastix strix and complex community of Bacteroidetes bacteria on its surface.</title>
        <authorList>
            <person name="Treitli S.C."/>
            <person name="Kolisko M."/>
            <person name="Husnik F."/>
            <person name="Keeling P."/>
            <person name="Hampl V."/>
        </authorList>
    </citation>
    <scope>NUCLEOTIDE SEQUENCE [LARGE SCALE GENOMIC DNA]</scope>
    <source>
        <strain evidence="2">ST1C</strain>
    </source>
</reference>
<feature type="region of interest" description="Disordered" evidence="1">
    <location>
        <begin position="22"/>
        <end position="48"/>
    </location>
</feature>
<feature type="compositionally biased region" description="Low complexity" evidence="1">
    <location>
        <begin position="34"/>
        <end position="45"/>
    </location>
</feature>
<accession>A0A5J4VF27</accession>
<dbReference type="EMBL" id="SNRW01007523">
    <property type="protein sequence ID" value="KAA6381102.1"/>
    <property type="molecule type" value="Genomic_DNA"/>
</dbReference>
<protein>
    <submittedName>
        <fullName evidence="2">Uncharacterized protein</fullName>
    </submittedName>
</protein>
<evidence type="ECO:0000313" key="3">
    <source>
        <dbReference type="Proteomes" id="UP000324800"/>
    </source>
</evidence>